<dbReference type="OrthoDB" id="9807473at2"/>
<dbReference type="Gene3D" id="2.40.160.60">
    <property type="entry name" value="Outer membrane protein transport protein (OMPP1/FadL/TodX)"/>
    <property type="match status" value="1"/>
</dbReference>
<dbReference type="Proteomes" id="UP000321580">
    <property type="component" value="Unassembled WGS sequence"/>
</dbReference>
<keyword evidence="3" id="KW-1185">Reference proteome</keyword>
<reference evidence="2 3" key="1">
    <citation type="submission" date="2019-08" db="EMBL/GenBank/DDBJ databases">
        <title>Genome of Phaeodactylibacter luteus.</title>
        <authorList>
            <person name="Bowman J.P."/>
        </authorList>
    </citation>
    <scope>NUCLEOTIDE SEQUENCE [LARGE SCALE GENOMIC DNA]</scope>
    <source>
        <strain evidence="2 3">KCTC 42180</strain>
    </source>
</reference>
<accession>A0A5C6RNX4</accession>
<evidence type="ECO:0000256" key="1">
    <source>
        <dbReference type="SAM" id="SignalP"/>
    </source>
</evidence>
<keyword evidence="1" id="KW-0732">Signal</keyword>
<name>A0A5C6RNX4_9BACT</name>
<evidence type="ECO:0000313" key="2">
    <source>
        <dbReference type="EMBL" id="TXB63092.1"/>
    </source>
</evidence>
<protein>
    <submittedName>
        <fullName evidence="2">PorV/PorQ family protein</fullName>
    </submittedName>
</protein>
<gene>
    <name evidence="2" type="ORF">FRY97_10555</name>
</gene>
<feature type="signal peptide" evidence="1">
    <location>
        <begin position="1"/>
        <end position="23"/>
    </location>
</feature>
<dbReference type="AlphaFoldDB" id="A0A5C6RNX4"/>
<dbReference type="NCBIfam" id="NF033709">
    <property type="entry name" value="PorV_fam"/>
    <property type="match status" value="1"/>
</dbReference>
<dbReference type="EMBL" id="VOOR01000019">
    <property type="protein sequence ID" value="TXB63092.1"/>
    <property type="molecule type" value="Genomic_DNA"/>
</dbReference>
<evidence type="ECO:0000313" key="3">
    <source>
        <dbReference type="Proteomes" id="UP000321580"/>
    </source>
</evidence>
<dbReference type="RefSeq" id="WP_147167495.1">
    <property type="nucleotide sequence ID" value="NZ_VOOR01000019.1"/>
</dbReference>
<comment type="caution">
    <text evidence="2">The sequence shown here is derived from an EMBL/GenBank/DDBJ whole genome shotgun (WGS) entry which is preliminary data.</text>
</comment>
<organism evidence="2 3">
    <name type="scientific">Phaeodactylibacter luteus</name>
    <dbReference type="NCBI Taxonomy" id="1564516"/>
    <lineage>
        <taxon>Bacteria</taxon>
        <taxon>Pseudomonadati</taxon>
        <taxon>Bacteroidota</taxon>
        <taxon>Saprospiria</taxon>
        <taxon>Saprospirales</taxon>
        <taxon>Haliscomenobacteraceae</taxon>
        <taxon>Phaeodactylibacter</taxon>
    </lineage>
</organism>
<proteinExistence type="predicted"/>
<sequence length="356" mass="37814">MTKFTKLLFALALACGVAGTASAGNPDRQGEAGAAQLLLNPWAESAGLHSMTTSFVSGVEAMRINVAGLSRITKTEVQLGHARYLEGTDIALNALGVSQRIGESGAIGISLMSMDFGDIPVTTTDQPEGTGTTFSPSFFNLGIGYAHTFENKISVGVLFRGVSESIADVSAFGFALDAGVQYVTGPADNFKFGIALRNIGSRMQYGGEGLTTQGPSPNNGGYELTFNQRTSDFELPSMLNIGLSYDFLITGGTHRVTVLGNFTSNSFSQDQIGGGVEYSLKDMFMLRGGYRYEFGSNDADTFDDPIYSGLSAGASIAVPLGKDTPERRATRFAIDYAYRATRVWDGTHNIGVRIAL</sequence>
<feature type="chain" id="PRO_5023038605" evidence="1">
    <location>
        <begin position="24"/>
        <end position="356"/>
    </location>
</feature>
<dbReference type="SUPFAM" id="SSF56935">
    <property type="entry name" value="Porins"/>
    <property type="match status" value="1"/>
</dbReference>